<sequence>MAHGREAGNKVYLDKEALLRGRDYFFHVPWPTDVPEEERSCGAYRYPIVPSFQHWSFPHDSPPPGWSFNPDLTANVASLFPVPSISSVSQAVRDRDGSCRLSGYQDGIERAHLCPRSEVQWFTQQEMDRYNISGSLVGLGLVDDTANALALRSDIHLSFDAGRFVFTRKRDQWVSHFLTPTSNLGPEYHNTTVEIPSSVHPAFLLARLAWAIFPGIRNFLIRGEKRLVTLRQETGSAWDVKELDREHLCCVLGIQPRGRSNSPTKRQREADTTGGATDASATASKRARLHLAESPQPAEPLARTHSPPATTPELCNADAGPTPSPSQPSEPPVLHTNGETDERRRIGALRQSALKAQRPINPGLLCCDYDAAEVANAAGLEGPRTFGGAHLCMECLGMEYRDEEGCAPTPIPTMRDGGFDFPAPD</sequence>
<evidence type="ECO:0000313" key="2">
    <source>
        <dbReference type="Proteomes" id="UP001172680"/>
    </source>
</evidence>
<dbReference type="Proteomes" id="UP001172680">
    <property type="component" value="Unassembled WGS sequence"/>
</dbReference>
<comment type="caution">
    <text evidence="1">The sequence shown here is derived from an EMBL/GenBank/DDBJ whole genome shotgun (WGS) entry which is preliminary data.</text>
</comment>
<organism evidence="1 2">
    <name type="scientific">Coniosporium tulheliwenetii</name>
    <dbReference type="NCBI Taxonomy" id="3383036"/>
    <lineage>
        <taxon>Eukaryota</taxon>
        <taxon>Fungi</taxon>
        <taxon>Dikarya</taxon>
        <taxon>Ascomycota</taxon>
        <taxon>Pezizomycotina</taxon>
        <taxon>Dothideomycetes</taxon>
        <taxon>Dothideomycetes incertae sedis</taxon>
        <taxon>Coniosporium</taxon>
    </lineage>
</organism>
<accession>A0ACC2YGX0</accession>
<evidence type="ECO:0000313" key="1">
    <source>
        <dbReference type="EMBL" id="KAJ9634508.1"/>
    </source>
</evidence>
<keyword evidence="2" id="KW-1185">Reference proteome</keyword>
<proteinExistence type="predicted"/>
<name>A0ACC2YGX0_9PEZI</name>
<gene>
    <name evidence="1" type="ORF">H2199_008965</name>
</gene>
<dbReference type="EMBL" id="JAPDRP010000032">
    <property type="protein sequence ID" value="KAJ9634508.1"/>
    <property type="molecule type" value="Genomic_DNA"/>
</dbReference>
<reference evidence="1" key="1">
    <citation type="submission" date="2022-10" db="EMBL/GenBank/DDBJ databases">
        <title>Culturing micro-colonial fungi from biological soil crusts in the Mojave desert and describing Neophaeococcomyces mojavensis, and introducing the new genera and species Taxawa tesnikishii.</title>
        <authorList>
            <person name="Kurbessoian T."/>
            <person name="Stajich J.E."/>
        </authorList>
    </citation>
    <scope>NUCLEOTIDE SEQUENCE</scope>
    <source>
        <strain evidence="1">JES_115</strain>
    </source>
</reference>
<protein>
    <submittedName>
        <fullName evidence="1">Uncharacterized protein</fullName>
    </submittedName>
</protein>